<keyword evidence="4" id="KW-1185">Reference proteome</keyword>
<sequence>MTMPSVALCADAVCLQHPETMGLAGENLPSQAWLRLFSSAEDARTFLREDRLVDEVWVVSSEDVAPVNLAATLKSDRPDRVVCMLAFQESGSLKSRVSATGIDAFLTRQAFLGRYAQRKRRAAAEAVSASGARVEGPARAGNQAFSIASAATASAASAAASAPTCAFQDFAASRTRSFPGASSASAVAVRSGSAFLMPVVSGSGGAGKSSISTIAALLSQGLGFDTLLIDFDLQFGDVPDLLGVRSPLRIEDALAAPARLSGLRPEGRMPALLAAPERLEDAEAVVQAAPQLLDELMKRFDVIVCNTGAAWAEQHAVLLERSSKALFLIDQRPSSLRACQHALDLCVRCGIATSPFLFALNRCAKNAPLTSIDVSCALQGAHVAEVRNGGRDVEELLGAGMPFDLLESKNDLCTSLERLMLEVLPNASAVAGESLFGARGSGLRLLKGRRSRGGKRGSSCL</sequence>
<evidence type="ECO:0000256" key="1">
    <source>
        <dbReference type="ARBA" id="ARBA00022741"/>
    </source>
</evidence>
<organism evidence="3 4">
    <name type="scientific">Paraeggerthella hongkongensis</name>
    <dbReference type="NCBI Taxonomy" id="230658"/>
    <lineage>
        <taxon>Bacteria</taxon>
        <taxon>Bacillati</taxon>
        <taxon>Actinomycetota</taxon>
        <taxon>Coriobacteriia</taxon>
        <taxon>Eggerthellales</taxon>
        <taxon>Eggerthellaceae</taxon>
        <taxon>Paraeggerthella</taxon>
    </lineage>
</organism>
<dbReference type="SUPFAM" id="SSF52540">
    <property type="entry name" value="P-loop containing nucleoside triphosphate hydrolases"/>
    <property type="match status" value="1"/>
</dbReference>
<dbReference type="AlphaFoldDB" id="A0A3N0BKN2"/>
<evidence type="ECO:0000256" key="2">
    <source>
        <dbReference type="ARBA" id="ARBA00022840"/>
    </source>
</evidence>
<dbReference type="PANTHER" id="PTHR43384:SF6">
    <property type="entry name" value="SEPTUM SITE-DETERMINING PROTEIN MIND HOMOLOG, CHLOROPLASTIC"/>
    <property type="match status" value="1"/>
</dbReference>
<gene>
    <name evidence="3" type="ORF">DMP08_00575</name>
</gene>
<dbReference type="OrthoDB" id="3171697at2"/>
<dbReference type="Gene3D" id="3.40.50.300">
    <property type="entry name" value="P-loop containing nucleotide triphosphate hydrolases"/>
    <property type="match status" value="1"/>
</dbReference>
<keyword evidence="1" id="KW-0547">Nucleotide-binding</keyword>
<dbReference type="InterPro" id="IPR050625">
    <property type="entry name" value="ParA/MinD_ATPase"/>
</dbReference>
<protein>
    <submittedName>
        <fullName evidence="3">Chromosome partitioning protein ParA</fullName>
    </submittedName>
</protein>
<reference evidence="4" key="1">
    <citation type="submission" date="2018-05" db="EMBL/GenBank/DDBJ databases">
        <title>Genome Sequencing of selected type strains of the family Eggerthellaceae.</title>
        <authorList>
            <person name="Danylec N."/>
            <person name="Stoll D.A."/>
            <person name="Doetsch A."/>
            <person name="Huch M."/>
        </authorList>
    </citation>
    <scope>NUCLEOTIDE SEQUENCE [LARGE SCALE GENOMIC DNA]</scope>
    <source>
        <strain evidence="4">DSM 16106</strain>
    </source>
</reference>
<name>A0A3N0BKN2_9ACTN</name>
<evidence type="ECO:0000313" key="3">
    <source>
        <dbReference type="EMBL" id="RNL48990.1"/>
    </source>
</evidence>
<dbReference type="EMBL" id="QICD01000001">
    <property type="protein sequence ID" value="RNL48990.1"/>
    <property type="molecule type" value="Genomic_DNA"/>
</dbReference>
<dbReference type="Proteomes" id="UP000278632">
    <property type="component" value="Unassembled WGS sequence"/>
</dbReference>
<accession>A0A3N0BKN2</accession>
<evidence type="ECO:0000313" key="4">
    <source>
        <dbReference type="Proteomes" id="UP000278632"/>
    </source>
</evidence>
<dbReference type="GO" id="GO:0051782">
    <property type="term" value="P:negative regulation of cell division"/>
    <property type="evidence" value="ECO:0007669"/>
    <property type="project" value="TreeGrafter"/>
</dbReference>
<dbReference type="PANTHER" id="PTHR43384">
    <property type="entry name" value="SEPTUM SITE-DETERMINING PROTEIN MIND HOMOLOG, CHLOROPLASTIC-RELATED"/>
    <property type="match status" value="1"/>
</dbReference>
<dbReference type="GO" id="GO:0009898">
    <property type="term" value="C:cytoplasmic side of plasma membrane"/>
    <property type="evidence" value="ECO:0007669"/>
    <property type="project" value="TreeGrafter"/>
</dbReference>
<dbReference type="GO" id="GO:0005829">
    <property type="term" value="C:cytosol"/>
    <property type="evidence" value="ECO:0007669"/>
    <property type="project" value="TreeGrafter"/>
</dbReference>
<dbReference type="GO" id="GO:0005524">
    <property type="term" value="F:ATP binding"/>
    <property type="evidence" value="ECO:0007669"/>
    <property type="project" value="UniProtKB-KW"/>
</dbReference>
<keyword evidence="2" id="KW-0067">ATP-binding</keyword>
<dbReference type="InterPro" id="IPR027417">
    <property type="entry name" value="P-loop_NTPase"/>
</dbReference>
<comment type="caution">
    <text evidence="3">The sequence shown here is derived from an EMBL/GenBank/DDBJ whole genome shotgun (WGS) entry which is preliminary data.</text>
</comment>
<dbReference type="GO" id="GO:0016887">
    <property type="term" value="F:ATP hydrolysis activity"/>
    <property type="evidence" value="ECO:0007669"/>
    <property type="project" value="TreeGrafter"/>
</dbReference>
<dbReference type="RefSeq" id="WP_123191072.1">
    <property type="nucleotide sequence ID" value="NZ_QICD01000001.1"/>
</dbReference>
<proteinExistence type="predicted"/>